<evidence type="ECO:0000256" key="7">
    <source>
        <dbReference type="ARBA" id="ARBA00023136"/>
    </source>
</evidence>
<keyword evidence="3" id="KW-0813">Transport</keyword>
<dbReference type="Pfam" id="PF11744">
    <property type="entry name" value="ALMT"/>
    <property type="match status" value="1"/>
</dbReference>
<dbReference type="OrthoDB" id="68611at2759"/>
<evidence type="ECO:0000256" key="9">
    <source>
        <dbReference type="SAM" id="Phobius"/>
    </source>
</evidence>
<dbReference type="EMBL" id="CM018031">
    <property type="protein sequence ID" value="KAA8549958.1"/>
    <property type="molecule type" value="Genomic_DNA"/>
</dbReference>
<evidence type="ECO:0000256" key="3">
    <source>
        <dbReference type="ARBA" id="ARBA00022448"/>
    </source>
</evidence>
<evidence type="ECO:0000256" key="4">
    <source>
        <dbReference type="ARBA" id="ARBA00022692"/>
    </source>
</evidence>
<keyword evidence="5 9" id="KW-1133">Transmembrane helix</keyword>
<keyword evidence="4 9" id="KW-0812">Transmembrane</keyword>
<evidence type="ECO:0000256" key="2">
    <source>
        <dbReference type="ARBA" id="ARBA00007079"/>
    </source>
</evidence>
<evidence type="ECO:0000256" key="5">
    <source>
        <dbReference type="ARBA" id="ARBA00022989"/>
    </source>
</evidence>
<dbReference type="GO" id="GO:0034220">
    <property type="term" value="P:monoatomic ion transmembrane transport"/>
    <property type="evidence" value="ECO:0007669"/>
    <property type="project" value="UniProtKB-KW"/>
</dbReference>
<evidence type="ECO:0008006" key="12">
    <source>
        <dbReference type="Google" id="ProtNLM"/>
    </source>
</evidence>
<accession>A0A5J5C3V6</accession>
<organism evidence="10 11">
    <name type="scientific">Nyssa sinensis</name>
    <dbReference type="NCBI Taxonomy" id="561372"/>
    <lineage>
        <taxon>Eukaryota</taxon>
        <taxon>Viridiplantae</taxon>
        <taxon>Streptophyta</taxon>
        <taxon>Embryophyta</taxon>
        <taxon>Tracheophyta</taxon>
        <taxon>Spermatophyta</taxon>
        <taxon>Magnoliopsida</taxon>
        <taxon>eudicotyledons</taxon>
        <taxon>Gunneridae</taxon>
        <taxon>Pentapetalae</taxon>
        <taxon>asterids</taxon>
        <taxon>Cornales</taxon>
        <taxon>Nyssaceae</taxon>
        <taxon>Nyssa</taxon>
    </lineage>
</organism>
<dbReference type="InterPro" id="IPR020966">
    <property type="entry name" value="ALMT"/>
</dbReference>
<evidence type="ECO:0000256" key="8">
    <source>
        <dbReference type="ARBA" id="ARBA00023303"/>
    </source>
</evidence>
<reference evidence="10 11" key="1">
    <citation type="submission" date="2019-09" db="EMBL/GenBank/DDBJ databases">
        <title>A chromosome-level genome assembly of the Chinese tupelo Nyssa sinensis.</title>
        <authorList>
            <person name="Yang X."/>
            <person name="Kang M."/>
            <person name="Yang Y."/>
            <person name="Xiong H."/>
            <person name="Wang M."/>
            <person name="Zhang Z."/>
            <person name="Wang Z."/>
            <person name="Wu H."/>
            <person name="Ma T."/>
            <person name="Liu J."/>
            <person name="Xi Z."/>
        </authorList>
    </citation>
    <scope>NUCLEOTIDE SEQUENCE [LARGE SCALE GENOMIC DNA]</scope>
    <source>
        <strain evidence="10">J267</strain>
        <tissue evidence="10">Leaf</tissue>
    </source>
</reference>
<dbReference type="AlphaFoldDB" id="A0A5J5C3V6"/>
<gene>
    <name evidence="10" type="ORF">F0562_001634</name>
</gene>
<dbReference type="PANTHER" id="PTHR31086">
    <property type="entry name" value="ALUMINUM-ACTIVATED MALATE TRANSPORTER 10"/>
    <property type="match status" value="1"/>
</dbReference>
<keyword evidence="11" id="KW-1185">Reference proteome</keyword>
<dbReference type="GO" id="GO:0015743">
    <property type="term" value="P:malate transport"/>
    <property type="evidence" value="ECO:0007669"/>
    <property type="project" value="InterPro"/>
</dbReference>
<feature type="transmembrane region" description="Helical" evidence="9">
    <location>
        <begin position="191"/>
        <end position="213"/>
    </location>
</feature>
<keyword evidence="6" id="KW-0406">Ion transport</keyword>
<sequence>MEMTTANQENAGPVAGGCRWFKALLDKLKSEVVEVTREAKKLGKDDPRRIIHSLKVGLAINLVSLFYYFGPLYEGFGISAMWAVITVVVVFEFSVGATLGKSLNRGVATLVAGILGVGAHRLASLFTERCEPILLGLFVFLLAAAVTFMRFFPRLKARYDYGLLIFILTFCLICVSGYRDDEVLDIAQKRLSTILIGGATAVIICIFICPIWAGGDLHNLVATNLEKLGNFLEGFGGEYFIKSGDNKSSLQYKSVLNSKCTEESLVNFAKWEPGHGRFRYRHPWDQYLKIGTLTRQCAYRIEALNNYLNSEIQAPLEIRVKIQESCTQMTSESSYALKELALAMRAMIQPSTANTHITNSKIAAKNLKSLLKTGLWQETNLMEIIPTATVASILIDIVVCSEKIAESVHELASLAHFGSADVAVTPEQPQPTHQGKLQPNSRIEGPRHVIKVDGSSRGLPEYGNQSLPTSTENIAESFHELASSHTFQECRCCSNSRTTTTKSPGKIADKFQN</sequence>
<feature type="transmembrane region" description="Helical" evidence="9">
    <location>
        <begin position="75"/>
        <end position="95"/>
    </location>
</feature>
<evidence type="ECO:0000256" key="6">
    <source>
        <dbReference type="ARBA" id="ARBA00023065"/>
    </source>
</evidence>
<evidence type="ECO:0000256" key="1">
    <source>
        <dbReference type="ARBA" id="ARBA00004141"/>
    </source>
</evidence>
<feature type="transmembrane region" description="Helical" evidence="9">
    <location>
        <begin position="107"/>
        <end position="127"/>
    </location>
</feature>
<dbReference type="Proteomes" id="UP000325577">
    <property type="component" value="Linkage Group LG0"/>
</dbReference>
<keyword evidence="8" id="KW-0407">Ion channel</keyword>
<evidence type="ECO:0000313" key="11">
    <source>
        <dbReference type="Proteomes" id="UP000325577"/>
    </source>
</evidence>
<dbReference type="GO" id="GO:0016020">
    <property type="term" value="C:membrane"/>
    <property type="evidence" value="ECO:0007669"/>
    <property type="project" value="UniProtKB-SubCell"/>
</dbReference>
<proteinExistence type="inferred from homology"/>
<evidence type="ECO:0000313" key="10">
    <source>
        <dbReference type="EMBL" id="KAA8549958.1"/>
    </source>
</evidence>
<comment type="subcellular location">
    <subcellularLocation>
        <location evidence="1">Membrane</location>
        <topology evidence="1">Multi-pass membrane protein</topology>
    </subcellularLocation>
</comment>
<feature type="transmembrane region" description="Helical" evidence="9">
    <location>
        <begin position="50"/>
        <end position="69"/>
    </location>
</feature>
<comment type="similarity">
    <text evidence="2">Belongs to the aromatic acid exporter (TC 2.A.85) family.</text>
</comment>
<feature type="transmembrane region" description="Helical" evidence="9">
    <location>
        <begin position="133"/>
        <end position="152"/>
    </location>
</feature>
<keyword evidence="7 9" id="KW-0472">Membrane</keyword>
<name>A0A5J5C3V6_9ASTE</name>
<feature type="transmembrane region" description="Helical" evidence="9">
    <location>
        <begin position="159"/>
        <end position="179"/>
    </location>
</feature>
<protein>
    <recommendedName>
        <fullName evidence="12">Aluminum-activated malate transporter</fullName>
    </recommendedName>
</protein>